<evidence type="ECO:0000313" key="5">
    <source>
        <dbReference type="EMBL" id="GKT27384.1"/>
    </source>
</evidence>
<reference evidence="5" key="1">
    <citation type="submission" date="2022-03" db="EMBL/GenBank/DDBJ databases">
        <title>Draft genome sequence of Aduncisulcus paluster, a free-living microaerophilic Fornicata.</title>
        <authorList>
            <person name="Yuyama I."/>
            <person name="Kume K."/>
            <person name="Tamura T."/>
            <person name="Inagaki Y."/>
            <person name="Hashimoto T."/>
        </authorList>
    </citation>
    <scope>NUCLEOTIDE SEQUENCE</scope>
    <source>
        <strain evidence="5">NY0171</strain>
    </source>
</reference>
<gene>
    <name evidence="5" type="ORF">ADUPG1_000020</name>
</gene>
<feature type="domain" description="Cilia- and flagella-associated protein 58 central coiled coil" evidence="4">
    <location>
        <begin position="350"/>
        <end position="634"/>
    </location>
</feature>
<organism evidence="5 6">
    <name type="scientific">Aduncisulcus paluster</name>
    <dbReference type="NCBI Taxonomy" id="2918883"/>
    <lineage>
        <taxon>Eukaryota</taxon>
        <taxon>Metamonada</taxon>
        <taxon>Carpediemonas-like organisms</taxon>
        <taxon>Aduncisulcus</taxon>
    </lineage>
</organism>
<keyword evidence="1 2" id="KW-0175">Coiled coil</keyword>
<dbReference type="PANTHER" id="PTHR32083">
    <property type="entry name" value="CILIA AND FLAGELLA-ASSOCIATED PROTEIN 58-RELATED"/>
    <property type="match status" value="1"/>
</dbReference>
<evidence type="ECO:0000313" key="6">
    <source>
        <dbReference type="Proteomes" id="UP001057375"/>
    </source>
</evidence>
<evidence type="ECO:0000256" key="1">
    <source>
        <dbReference type="ARBA" id="ARBA00023054"/>
    </source>
</evidence>
<dbReference type="EMBL" id="BQXS01000008">
    <property type="protein sequence ID" value="GKT27384.1"/>
    <property type="molecule type" value="Genomic_DNA"/>
</dbReference>
<evidence type="ECO:0000259" key="4">
    <source>
        <dbReference type="Pfam" id="PF21771"/>
    </source>
</evidence>
<feature type="compositionally biased region" description="Low complexity" evidence="3">
    <location>
        <begin position="272"/>
        <end position="282"/>
    </location>
</feature>
<comment type="caution">
    <text evidence="5">The sequence shown here is derived from an EMBL/GenBank/DDBJ whole genome shotgun (WGS) entry which is preliminary data.</text>
</comment>
<sequence>MEEVTKDFQQLQREFRGHPFLQKYSALFSSLQSCKANEERVTLEIDELSKRAESSTSKYQKSIVLKQEDDGHLVYIAEEIAKMKKHVDSTGEKVSQSNEVISTLKREISSLSELAQQGSTIIIDDGEQLETLKKQRAEYVTLRDSLADKLTILRAEISELVAEARVLEKDKIEGERKRRALGDVISQCATDANRESLKRQNLEAELQKQKKEIEVREKIISEKETEIDTVKKDIAELKSNILEAKRNKERTETEVSRLEARLDKLKQDLNDQTSASSQSASTNTELAAQVSQKHAELSKNREELQKTKRKLAQYMTRVEQLKREQAELVEQKDRLRDEVTKLNGELDTQQRSAESDRRVVDRLRQEKSVIMRKMREAAGSAKDVQDALDVASMEGKNLEQEMMQFKDESQKERKAIFHIQKERQQLSTASVKSNQQYLQMVQNVKIRDVTIADLQKKVTESEAKLKQQQQLYEAVRADRNIYSKNLIQSQDEITEMKRKFKIMSHSIDQLREEIETKDGLLLRESAEKRKIEREKEKHKTELDGLSSDIEAAESIIAKQRADISKLNAIIAEADSERERQQKDLQVMMNERDQLDSQLIVRNKELEELYEKIRIQQAALKRGEKEYSRRVRELAEKKTYLHMLEEELVTLQKATRDMGVFKKESIKLQADLITEKARTKALSDELENPMNVHRWRRLEGSDPASYEMIQKIQQLQKKLIAKTEEVAEKDLLIDEKEKLYLELKKILARQPGPEIVEQVDSYQRIVREKAKQVQSVEDEMMMFRSQVEDYKADIDQLKKILARQPGPEIVEQVDSYQRIVREKAKQVQSVEDEMMMFRSQVEDYKADIDRLTDELHGLKDGYFASRRRERKILQLQQEHEEPQYDEYQEGEIP</sequence>
<protein>
    <submittedName>
        <fullName evidence="5">Cilia- and flagella-associated protein 58</fullName>
    </submittedName>
</protein>
<keyword evidence="5" id="KW-0966">Cell projection</keyword>
<feature type="compositionally biased region" description="Polar residues" evidence="3">
    <location>
        <begin position="283"/>
        <end position="292"/>
    </location>
</feature>
<feature type="compositionally biased region" description="Basic and acidic residues" evidence="3">
    <location>
        <begin position="293"/>
        <end position="305"/>
    </location>
</feature>
<dbReference type="InterPro" id="IPR049270">
    <property type="entry name" value="CFAP58_CC"/>
</dbReference>
<dbReference type="PANTHER" id="PTHR32083:SF0">
    <property type="entry name" value="CILIA AND FLAGELLA-ASSOCIATED PROTEIN 58"/>
    <property type="match status" value="1"/>
</dbReference>
<feature type="region of interest" description="Disordered" evidence="3">
    <location>
        <begin position="267"/>
        <end position="305"/>
    </location>
</feature>
<name>A0ABQ5K488_9EUKA</name>
<dbReference type="PROSITE" id="PS51257">
    <property type="entry name" value="PROKAR_LIPOPROTEIN"/>
    <property type="match status" value="1"/>
</dbReference>
<keyword evidence="5" id="KW-0282">Flagellum</keyword>
<evidence type="ECO:0000256" key="2">
    <source>
        <dbReference type="SAM" id="Coils"/>
    </source>
</evidence>
<evidence type="ECO:0000256" key="3">
    <source>
        <dbReference type="SAM" id="MobiDB-lite"/>
    </source>
</evidence>
<dbReference type="Proteomes" id="UP001057375">
    <property type="component" value="Unassembled WGS sequence"/>
</dbReference>
<dbReference type="Pfam" id="PF21771">
    <property type="entry name" value="CFAP58_CC"/>
    <property type="match status" value="1"/>
</dbReference>
<feature type="coiled-coil region" evidence="2">
    <location>
        <begin position="381"/>
        <end position="415"/>
    </location>
</feature>
<keyword evidence="6" id="KW-1185">Reference proteome</keyword>
<keyword evidence="5" id="KW-0969">Cilium</keyword>
<accession>A0ABQ5K488</accession>
<dbReference type="Gene3D" id="1.10.287.1490">
    <property type="match status" value="1"/>
</dbReference>
<feature type="coiled-coil region" evidence="2">
    <location>
        <begin position="758"/>
        <end position="860"/>
    </location>
</feature>
<feature type="coiled-coil region" evidence="2">
    <location>
        <begin position="451"/>
        <end position="625"/>
    </location>
</feature>
<proteinExistence type="predicted"/>